<reference evidence="1 2" key="1">
    <citation type="journal article" date="2014" name="Mol. Biol. Evol.">
        <title>Massive expansion of Ubiquitination-related gene families within the Chlamydiae.</title>
        <authorList>
            <person name="Domman D."/>
            <person name="Collingro A."/>
            <person name="Lagkouvardos I."/>
            <person name="Gehre L."/>
            <person name="Weinmaier T."/>
            <person name="Rattei T."/>
            <person name="Subtil A."/>
            <person name="Horn M."/>
        </authorList>
    </citation>
    <scope>NUCLEOTIDE SEQUENCE [LARGE SCALE GENOMIC DNA]</scope>
    <source>
        <strain evidence="1 2">OEW1</strain>
    </source>
</reference>
<accession>A0A0C1E5C2</accession>
<dbReference type="EMBL" id="JSAM01000112">
    <property type="protein sequence ID" value="KIA76537.1"/>
    <property type="molecule type" value="Genomic_DNA"/>
</dbReference>
<sequence>MTLLTPKMDCSFIESFPVDELPKNRFIGKCQRLIFIKRLQAGSLYEAGLRALKHLLLFKKSKLVLSTASAMREKKRNFNL</sequence>
<dbReference type="Proteomes" id="UP000031307">
    <property type="component" value="Unassembled WGS sequence"/>
</dbReference>
<protein>
    <submittedName>
        <fullName evidence="1">Uncharacterized protein</fullName>
    </submittedName>
</protein>
<gene>
    <name evidence="1" type="ORF">DB43_AB00020</name>
</gene>
<proteinExistence type="predicted"/>
<evidence type="ECO:0000313" key="1">
    <source>
        <dbReference type="EMBL" id="KIA76537.1"/>
    </source>
</evidence>
<comment type="caution">
    <text evidence="1">The sequence shown here is derived from an EMBL/GenBank/DDBJ whole genome shotgun (WGS) entry which is preliminary data.</text>
</comment>
<organism evidence="1 2">
    <name type="scientific">Parachlamydia acanthamoebae</name>
    <dbReference type="NCBI Taxonomy" id="83552"/>
    <lineage>
        <taxon>Bacteria</taxon>
        <taxon>Pseudomonadati</taxon>
        <taxon>Chlamydiota</taxon>
        <taxon>Chlamydiia</taxon>
        <taxon>Parachlamydiales</taxon>
        <taxon>Parachlamydiaceae</taxon>
        <taxon>Parachlamydia</taxon>
    </lineage>
</organism>
<dbReference type="AlphaFoldDB" id="A0A0C1E5C2"/>
<name>A0A0C1E5C2_9BACT</name>
<evidence type="ECO:0000313" key="2">
    <source>
        <dbReference type="Proteomes" id="UP000031307"/>
    </source>
</evidence>